<keyword evidence="2" id="KW-0812">Transmembrane</keyword>
<dbReference type="KEGG" id="thao:NI17_005130"/>
<keyword evidence="5" id="KW-1185">Reference proteome</keyword>
<keyword evidence="2" id="KW-1133">Transmembrane helix</keyword>
<keyword evidence="2" id="KW-0472">Membrane</keyword>
<evidence type="ECO:0000256" key="2">
    <source>
        <dbReference type="SAM" id="Phobius"/>
    </source>
</evidence>
<proteinExistence type="predicted"/>
<dbReference type="Gene3D" id="1.10.287.70">
    <property type="match status" value="1"/>
</dbReference>
<dbReference type="GO" id="GO:0034220">
    <property type="term" value="P:monoatomic ion transmembrane transport"/>
    <property type="evidence" value="ECO:0007669"/>
    <property type="project" value="UniProtKB-KW"/>
</dbReference>
<dbReference type="InterPro" id="IPR013099">
    <property type="entry name" value="K_chnl_dom"/>
</dbReference>
<dbReference type="Pfam" id="PF07885">
    <property type="entry name" value="Ion_trans_2"/>
    <property type="match status" value="1"/>
</dbReference>
<feature type="transmembrane region" description="Helical" evidence="2">
    <location>
        <begin position="58"/>
        <end position="83"/>
    </location>
</feature>
<reference evidence="4" key="1">
    <citation type="submission" date="2020-10" db="EMBL/GenBank/DDBJ databases">
        <title>De novo genome project of the cellulose decomposer Thermobifida halotolerans type strain.</title>
        <authorList>
            <person name="Nagy I."/>
            <person name="Horvath B."/>
            <person name="Kukolya J."/>
            <person name="Nagy I."/>
            <person name="Orsini M."/>
        </authorList>
    </citation>
    <scope>NUCLEOTIDE SEQUENCE</scope>
    <source>
        <strain evidence="4">DSM 44931</strain>
    </source>
</reference>
<evidence type="ECO:0000313" key="5">
    <source>
        <dbReference type="Proteomes" id="UP000265719"/>
    </source>
</evidence>
<dbReference type="EMBL" id="CP063196">
    <property type="protein sequence ID" value="UOE20603.1"/>
    <property type="molecule type" value="Genomic_DNA"/>
</dbReference>
<feature type="transmembrane region" description="Helical" evidence="2">
    <location>
        <begin position="127"/>
        <end position="150"/>
    </location>
</feature>
<evidence type="ECO:0000256" key="1">
    <source>
        <dbReference type="SAM" id="MobiDB-lite"/>
    </source>
</evidence>
<dbReference type="RefSeq" id="WP_068691952.1">
    <property type="nucleotide sequence ID" value="NZ_CP063196.1"/>
</dbReference>
<organism evidence="4 5">
    <name type="scientific">Thermobifida halotolerans</name>
    <dbReference type="NCBI Taxonomy" id="483545"/>
    <lineage>
        <taxon>Bacteria</taxon>
        <taxon>Bacillati</taxon>
        <taxon>Actinomycetota</taxon>
        <taxon>Actinomycetes</taxon>
        <taxon>Streptosporangiales</taxon>
        <taxon>Nocardiopsidaceae</taxon>
        <taxon>Thermobifida</taxon>
    </lineage>
</organism>
<name>A0AA97M4Y6_9ACTN</name>
<dbReference type="AlphaFoldDB" id="A0AA97M4Y6"/>
<keyword evidence="4" id="KW-0813">Transport</keyword>
<accession>A0AA97M4Y6</accession>
<keyword evidence="4" id="KW-0407">Ion channel</keyword>
<gene>
    <name evidence="4" type="ORF">NI17_005130</name>
</gene>
<dbReference type="SUPFAM" id="SSF81324">
    <property type="entry name" value="Voltage-gated potassium channels"/>
    <property type="match status" value="1"/>
</dbReference>
<feature type="region of interest" description="Disordered" evidence="1">
    <location>
        <begin position="268"/>
        <end position="290"/>
    </location>
</feature>
<feature type="transmembrane region" description="Helical" evidence="2">
    <location>
        <begin position="27"/>
        <end position="46"/>
    </location>
</feature>
<sequence>MAAVAFAAGVVILLVLTWEVFQTALVTAGGGGPVTGAVTSWLWRLLRRAAGGSHRLLSLLGPAVAFSGLLLWVGAAWLGWWLVFLSGASVEASTTGHPADAWERCYFVGYTLTTLGNGEFRPTGPGWQLATVLTSATGLTLATLILSYLVSLVSAVVQERSLAVLVHALGERPERICARAWNGDDFTAIVPQLNSLNSAIAALARRHTAYPVLSYFHSRHRAEASAPNLAVLDEALTLMCHAVPPDNQLRGFTVTQTRAAIAELVATGVRGDGDGPPPVPSPRVLDSQGIPTVDPAEFERVFRDHDQRRSALAALLRHQGWDWKNVHPA</sequence>
<evidence type="ECO:0000313" key="4">
    <source>
        <dbReference type="EMBL" id="UOE20603.1"/>
    </source>
</evidence>
<feature type="domain" description="Potassium channel" evidence="3">
    <location>
        <begin position="82"/>
        <end position="153"/>
    </location>
</feature>
<keyword evidence="4" id="KW-0406">Ion transport</keyword>
<dbReference type="Proteomes" id="UP000265719">
    <property type="component" value="Chromosome"/>
</dbReference>
<protein>
    <submittedName>
        <fullName evidence="4">Two pore domain potassium channel family protein</fullName>
    </submittedName>
</protein>
<evidence type="ECO:0000259" key="3">
    <source>
        <dbReference type="Pfam" id="PF07885"/>
    </source>
</evidence>